<feature type="region of interest" description="Disordered" evidence="1">
    <location>
        <begin position="188"/>
        <end position="214"/>
    </location>
</feature>
<feature type="transmembrane region" description="Helical" evidence="2">
    <location>
        <begin position="12"/>
        <end position="33"/>
    </location>
</feature>
<dbReference type="EMBL" id="KV425569">
    <property type="protein sequence ID" value="KZT25817.1"/>
    <property type="molecule type" value="Genomic_DNA"/>
</dbReference>
<sequence>MARDSLRLLRLTSLALAFAWGVIGFALGVSAVVKSNHQKSEIRHAAPAAASISISTADILGAGGALTGACGLLFVESLLFLLSSFLPVPLLGSLPLQSHLLAFTTVFIFAAAVPTSDFVARRQAKVHASLGGVELPPSVIQSVQNQLGVTGVYKHIHYLRLIAIIPWIAFLFALTSTVLSYRAARRAPATAATAPPSLEEDEKKRPEKADASAV</sequence>
<feature type="transmembrane region" description="Helical" evidence="2">
    <location>
        <begin position="59"/>
        <end position="80"/>
    </location>
</feature>
<evidence type="ECO:0000313" key="4">
    <source>
        <dbReference type="Proteomes" id="UP000076761"/>
    </source>
</evidence>
<dbReference type="InParanoid" id="A0A165SXB1"/>
<feature type="compositionally biased region" description="Basic and acidic residues" evidence="1">
    <location>
        <begin position="201"/>
        <end position="214"/>
    </location>
</feature>
<dbReference type="STRING" id="1314782.A0A165SXB1"/>
<protein>
    <submittedName>
        <fullName evidence="3">Uncharacterized protein</fullName>
    </submittedName>
</protein>
<evidence type="ECO:0000313" key="3">
    <source>
        <dbReference type="EMBL" id="KZT25817.1"/>
    </source>
</evidence>
<feature type="transmembrane region" description="Helical" evidence="2">
    <location>
        <begin position="161"/>
        <end position="181"/>
    </location>
</feature>
<accession>A0A165SXB1</accession>
<dbReference type="AlphaFoldDB" id="A0A165SXB1"/>
<reference evidence="3 4" key="1">
    <citation type="journal article" date="2016" name="Mol. Biol. Evol.">
        <title>Comparative Genomics of Early-Diverging Mushroom-Forming Fungi Provides Insights into the Origins of Lignocellulose Decay Capabilities.</title>
        <authorList>
            <person name="Nagy L.G."/>
            <person name="Riley R."/>
            <person name="Tritt A."/>
            <person name="Adam C."/>
            <person name="Daum C."/>
            <person name="Floudas D."/>
            <person name="Sun H."/>
            <person name="Yadav J.S."/>
            <person name="Pangilinan J."/>
            <person name="Larsson K.H."/>
            <person name="Matsuura K."/>
            <person name="Barry K."/>
            <person name="Labutti K."/>
            <person name="Kuo R."/>
            <person name="Ohm R.A."/>
            <person name="Bhattacharya S.S."/>
            <person name="Shirouzu T."/>
            <person name="Yoshinaga Y."/>
            <person name="Martin F.M."/>
            <person name="Grigoriev I.V."/>
            <person name="Hibbett D.S."/>
        </authorList>
    </citation>
    <scope>NUCLEOTIDE SEQUENCE [LARGE SCALE GENOMIC DNA]</scope>
    <source>
        <strain evidence="3 4">HHB14362 ss-1</strain>
    </source>
</reference>
<dbReference type="Proteomes" id="UP000076761">
    <property type="component" value="Unassembled WGS sequence"/>
</dbReference>
<organism evidence="3 4">
    <name type="scientific">Neolentinus lepideus HHB14362 ss-1</name>
    <dbReference type="NCBI Taxonomy" id="1314782"/>
    <lineage>
        <taxon>Eukaryota</taxon>
        <taxon>Fungi</taxon>
        <taxon>Dikarya</taxon>
        <taxon>Basidiomycota</taxon>
        <taxon>Agaricomycotina</taxon>
        <taxon>Agaricomycetes</taxon>
        <taxon>Gloeophyllales</taxon>
        <taxon>Gloeophyllaceae</taxon>
        <taxon>Neolentinus</taxon>
    </lineage>
</organism>
<keyword evidence="2" id="KW-0472">Membrane</keyword>
<gene>
    <name evidence="3" type="ORF">NEOLEDRAFT_1147578</name>
</gene>
<evidence type="ECO:0000256" key="2">
    <source>
        <dbReference type="SAM" id="Phobius"/>
    </source>
</evidence>
<feature type="transmembrane region" description="Helical" evidence="2">
    <location>
        <begin position="100"/>
        <end position="120"/>
    </location>
</feature>
<proteinExistence type="predicted"/>
<evidence type="ECO:0000256" key="1">
    <source>
        <dbReference type="SAM" id="MobiDB-lite"/>
    </source>
</evidence>
<keyword evidence="2" id="KW-0812">Transmembrane</keyword>
<keyword evidence="2" id="KW-1133">Transmembrane helix</keyword>
<dbReference type="OrthoDB" id="2560085at2759"/>
<keyword evidence="4" id="KW-1185">Reference proteome</keyword>
<name>A0A165SXB1_9AGAM</name>